<accession>A0A9P7UL37</accession>
<feature type="transmembrane region" description="Helical" evidence="1">
    <location>
        <begin position="43"/>
        <end position="69"/>
    </location>
</feature>
<sequence length="144" mass="16091">MIPSSPALTSAVLISRGSIQAVLFFLVFSLFQSHQSKFLAHHAVLTMGISTEAIIAIIALFIAIPPIIFKVQQWIHQKQQITELPAPAVSAQPPWRPDPNALSELSALTPRNGDQNGREWYSTTHETYDLRYTRVTSDHSRSTR</sequence>
<dbReference type="Proteomes" id="UP000699042">
    <property type="component" value="Unassembled WGS sequence"/>
</dbReference>
<evidence type="ECO:0000256" key="1">
    <source>
        <dbReference type="SAM" id="Phobius"/>
    </source>
</evidence>
<organism evidence="2 3">
    <name type="scientific">Colletotrichum scovillei</name>
    <dbReference type="NCBI Taxonomy" id="1209932"/>
    <lineage>
        <taxon>Eukaryota</taxon>
        <taxon>Fungi</taxon>
        <taxon>Dikarya</taxon>
        <taxon>Ascomycota</taxon>
        <taxon>Pezizomycotina</taxon>
        <taxon>Sordariomycetes</taxon>
        <taxon>Hypocreomycetidae</taxon>
        <taxon>Glomerellales</taxon>
        <taxon>Glomerellaceae</taxon>
        <taxon>Colletotrichum</taxon>
        <taxon>Colletotrichum acutatum species complex</taxon>
    </lineage>
</organism>
<dbReference type="EMBL" id="JAESDN010000001">
    <property type="protein sequence ID" value="KAG7058973.1"/>
    <property type="molecule type" value="Genomic_DNA"/>
</dbReference>
<feature type="transmembrane region" description="Helical" evidence="1">
    <location>
        <begin position="12"/>
        <end position="31"/>
    </location>
</feature>
<keyword evidence="1" id="KW-1133">Transmembrane helix</keyword>
<evidence type="ECO:0000313" key="2">
    <source>
        <dbReference type="EMBL" id="KAG7058973.1"/>
    </source>
</evidence>
<reference evidence="2" key="1">
    <citation type="submission" date="2021-05" db="EMBL/GenBank/DDBJ databases">
        <title>Comparative genomics of three Colletotrichum scovillei strains and genetic complementation revealed genes involved fungal growth and virulence on chili pepper.</title>
        <authorList>
            <person name="Hsieh D.-K."/>
            <person name="Chuang S.-C."/>
            <person name="Chen C.-Y."/>
            <person name="Chao Y.-T."/>
            <person name="Lu M.-Y.J."/>
            <person name="Lee M.-H."/>
            <person name="Shih M.-C."/>
        </authorList>
    </citation>
    <scope>NUCLEOTIDE SEQUENCE</scope>
    <source>
        <strain evidence="2">Coll-153</strain>
    </source>
</reference>
<protein>
    <submittedName>
        <fullName evidence="2">Uncharacterized protein</fullName>
    </submittedName>
</protein>
<keyword evidence="1" id="KW-0812">Transmembrane</keyword>
<gene>
    <name evidence="2" type="ORF">JMJ77_006342</name>
</gene>
<dbReference type="AlphaFoldDB" id="A0A9P7UL37"/>
<keyword evidence="3" id="KW-1185">Reference proteome</keyword>
<name>A0A9P7UL37_9PEZI</name>
<keyword evidence="1" id="KW-0472">Membrane</keyword>
<comment type="caution">
    <text evidence="2">The sequence shown here is derived from an EMBL/GenBank/DDBJ whole genome shotgun (WGS) entry which is preliminary data.</text>
</comment>
<proteinExistence type="predicted"/>
<evidence type="ECO:0000313" key="3">
    <source>
        <dbReference type="Proteomes" id="UP000699042"/>
    </source>
</evidence>